<protein>
    <recommendedName>
        <fullName evidence="4">Phage protein</fullName>
    </recommendedName>
</protein>
<evidence type="ECO:0008006" key="4">
    <source>
        <dbReference type="Google" id="ProtNLM"/>
    </source>
</evidence>
<gene>
    <name evidence="2" type="ORF">DK182_09015</name>
</gene>
<feature type="coiled-coil region" evidence="1">
    <location>
        <begin position="65"/>
        <end position="95"/>
    </location>
</feature>
<keyword evidence="3" id="KW-1185">Reference proteome</keyword>
<dbReference type="RefSeq" id="WP_002960242.1">
    <property type="nucleotide sequence ID" value="NZ_CP029490.1"/>
</dbReference>
<sequence length="150" mass="17435">MGKKELRIGVVMPPEVEEKLTALMWYKYGPTAQKKKGVTVKDCINLCYDLLIEDNPEHLPFDVRVQELREQNTAAEKIEQRLKQMQRKQDELMYLELANFQLGQHGPGWDPFDLLSRDSGQDPKQRDLFAQVDELIKEDVARGQTTKHSH</sequence>
<evidence type="ECO:0000256" key="1">
    <source>
        <dbReference type="SAM" id="Coils"/>
    </source>
</evidence>
<evidence type="ECO:0000313" key="2">
    <source>
        <dbReference type="EMBL" id="AWN21454.1"/>
    </source>
</evidence>
<dbReference type="Proteomes" id="UP000245369">
    <property type="component" value="Chromosome"/>
</dbReference>
<accession>A0ABN5LKG2</accession>
<dbReference type="EMBL" id="CP029490">
    <property type="protein sequence ID" value="AWN21454.1"/>
    <property type="molecule type" value="Genomic_DNA"/>
</dbReference>
<proteinExistence type="predicted"/>
<keyword evidence="1" id="KW-0175">Coiled coil</keyword>
<organism evidence="2 3">
    <name type="scientific">Streptococcus sobrinus</name>
    <dbReference type="NCBI Taxonomy" id="1310"/>
    <lineage>
        <taxon>Bacteria</taxon>
        <taxon>Bacillati</taxon>
        <taxon>Bacillota</taxon>
        <taxon>Bacilli</taxon>
        <taxon>Lactobacillales</taxon>
        <taxon>Streptococcaceae</taxon>
        <taxon>Streptococcus</taxon>
    </lineage>
</organism>
<name>A0ABN5LKG2_9STRE</name>
<reference evidence="2 3" key="1">
    <citation type="submission" date="2018-05" db="EMBL/GenBank/DDBJ databases">
        <title>Complete genome sequences of Streptococcus sobrinus.</title>
        <authorList>
            <person name="Sales M."/>
            <person name="Jensen P.A."/>
        </authorList>
    </citation>
    <scope>NUCLEOTIDE SEQUENCE [LARGE SCALE GENOMIC DNA]</scope>
    <source>
        <strain evidence="2 3">SL1</strain>
    </source>
</reference>
<evidence type="ECO:0000313" key="3">
    <source>
        <dbReference type="Proteomes" id="UP000245369"/>
    </source>
</evidence>
<dbReference type="GeneID" id="93924645"/>